<protein>
    <recommendedName>
        <fullName evidence="1">CRAL-TRIO domain-containing protein</fullName>
    </recommendedName>
</protein>
<organism evidence="2 3">
    <name type="scientific">Morus notabilis</name>
    <dbReference type="NCBI Taxonomy" id="981085"/>
    <lineage>
        <taxon>Eukaryota</taxon>
        <taxon>Viridiplantae</taxon>
        <taxon>Streptophyta</taxon>
        <taxon>Embryophyta</taxon>
        <taxon>Tracheophyta</taxon>
        <taxon>Spermatophyta</taxon>
        <taxon>Magnoliopsida</taxon>
        <taxon>eudicotyledons</taxon>
        <taxon>Gunneridae</taxon>
        <taxon>Pentapetalae</taxon>
        <taxon>rosids</taxon>
        <taxon>fabids</taxon>
        <taxon>Rosales</taxon>
        <taxon>Moraceae</taxon>
        <taxon>Moreae</taxon>
        <taxon>Morus</taxon>
    </lineage>
</organism>
<dbReference type="InterPro" id="IPR001251">
    <property type="entry name" value="CRAL-TRIO_dom"/>
</dbReference>
<evidence type="ECO:0000313" key="2">
    <source>
        <dbReference type="EMBL" id="EXC35279.1"/>
    </source>
</evidence>
<dbReference type="SMART" id="SM00516">
    <property type="entry name" value="SEC14"/>
    <property type="match status" value="1"/>
</dbReference>
<dbReference type="AlphaFoldDB" id="W9SCR4"/>
<accession>W9SCR4</accession>
<proteinExistence type="predicted"/>
<keyword evidence="3" id="KW-1185">Reference proteome</keyword>
<dbReference type="CDD" id="cd00170">
    <property type="entry name" value="SEC14"/>
    <property type="match status" value="1"/>
</dbReference>
<dbReference type="InterPro" id="IPR036865">
    <property type="entry name" value="CRAL-TRIO_dom_sf"/>
</dbReference>
<dbReference type="Proteomes" id="UP000030645">
    <property type="component" value="Unassembled WGS sequence"/>
</dbReference>
<sequence length="293" mass="33304">MSSQISESEQEQLIEKLEVFKIKGKDKRGRKILRIVGKFFPARMVSVEVLKKFLEEKIFPRLGKKPFSVVYLHSGVQRSENFPGISALRAIYDAIPIGVRENLEAVYFVHPGLQSRLFLATFGRFLFSGGLYGKLRYVSRLDYLWEHVRRNEIEIPEFVYDHDDDLEHRPMMDYGLESDHPRVYGAPAVDSPVSMYSMRSSISPAAAYALIILRQSPSKTTLFPPFSTASFTALDKANPSTASTDEHLLPNIRRLKNISTDVRRSLATEAADAPFLETAASKFFYHICMSKVT</sequence>
<gene>
    <name evidence="2" type="ORF">L484_026601</name>
</gene>
<evidence type="ECO:0000313" key="3">
    <source>
        <dbReference type="Proteomes" id="UP000030645"/>
    </source>
</evidence>
<dbReference type="PANTHER" id="PTHR48411:SF1">
    <property type="entry name" value="OS01G0948300 PROTEIN"/>
    <property type="match status" value="1"/>
</dbReference>
<dbReference type="Pfam" id="PF13716">
    <property type="entry name" value="CRAL_TRIO_2"/>
    <property type="match status" value="1"/>
</dbReference>
<dbReference type="EMBL" id="KE346358">
    <property type="protein sequence ID" value="EXC35279.1"/>
    <property type="molecule type" value="Genomic_DNA"/>
</dbReference>
<name>W9SCR4_9ROSA</name>
<dbReference type="Gene3D" id="3.40.525.10">
    <property type="entry name" value="CRAL-TRIO lipid binding domain"/>
    <property type="match status" value="1"/>
</dbReference>
<dbReference type="eggNOG" id="KOG2633">
    <property type="taxonomic scope" value="Eukaryota"/>
</dbReference>
<reference evidence="3" key="1">
    <citation type="submission" date="2013-01" db="EMBL/GenBank/DDBJ databases">
        <title>Draft Genome Sequence of a Mulberry Tree, Morus notabilis C.K. Schneid.</title>
        <authorList>
            <person name="He N."/>
            <person name="Zhao S."/>
        </authorList>
    </citation>
    <scope>NUCLEOTIDE SEQUENCE</scope>
</reference>
<feature type="domain" description="CRAL-TRIO" evidence="1">
    <location>
        <begin position="13"/>
        <end position="162"/>
    </location>
</feature>
<evidence type="ECO:0000259" key="1">
    <source>
        <dbReference type="SMART" id="SM00516"/>
    </source>
</evidence>
<dbReference type="PANTHER" id="PTHR48411">
    <property type="entry name" value="OS01G0948300 PROTEIN"/>
    <property type="match status" value="1"/>
</dbReference>